<evidence type="ECO:0000313" key="7">
    <source>
        <dbReference type="EMBL" id="OBX75819.1"/>
    </source>
</evidence>
<dbReference type="PANTHER" id="PTHR12778">
    <property type="entry name" value="SOLUTE CARRIER FAMILY 33 ACETYL-COA TRANSPORTER -RELATED"/>
    <property type="match status" value="1"/>
</dbReference>
<feature type="transmembrane region" description="Helical" evidence="6">
    <location>
        <begin position="253"/>
        <end position="270"/>
    </location>
</feature>
<feature type="transmembrane region" description="Helical" evidence="6">
    <location>
        <begin position="387"/>
        <end position="408"/>
    </location>
</feature>
<keyword evidence="8" id="KW-1185">Reference proteome</keyword>
<evidence type="ECO:0000256" key="3">
    <source>
        <dbReference type="ARBA" id="ARBA00022692"/>
    </source>
</evidence>
<feature type="transmembrane region" description="Helical" evidence="6">
    <location>
        <begin position="168"/>
        <end position="185"/>
    </location>
</feature>
<feature type="transmembrane region" description="Helical" evidence="6">
    <location>
        <begin position="191"/>
        <end position="209"/>
    </location>
</feature>
<proteinExistence type="predicted"/>
<name>A0A1B8Q9L9_9GAMM</name>
<comment type="subcellular location">
    <subcellularLocation>
        <location evidence="1">Membrane</location>
        <topology evidence="1">Multi-pass membrane protein</topology>
    </subcellularLocation>
</comment>
<feature type="transmembrane region" description="Helical" evidence="6">
    <location>
        <begin position="81"/>
        <end position="100"/>
    </location>
</feature>
<feature type="transmembrane region" description="Helical" evidence="6">
    <location>
        <begin position="112"/>
        <end position="131"/>
    </location>
</feature>
<dbReference type="GO" id="GO:0035348">
    <property type="term" value="P:acetyl-CoA transmembrane transport"/>
    <property type="evidence" value="ECO:0007669"/>
    <property type="project" value="InterPro"/>
</dbReference>
<dbReference type="SUPFAM" id="SSF103473">
    <property type="entry name" value="MFS general substrate transporter"/>
    <property type="match status" value="1"/>
</dbReference>
<feature type="transmembrane region" description="Helical" evidence="6">
    <location>
        <begin position="290"/>
        <end position="311"/>
    </location>
</feature>
<dbReference type="GO" id="GO:0008521">
    <property type="term" value="F:acetyl-CoA transmembrane transporter activity"/>
    <property type="evidence" value="ECO:0007669"/>
    <property type="project" value="InterPro"/>
</dbReference>
<accession>A0A1B8Q9L9</accession>
<evidence type="ECO:0000256" key="6">
    <source>
        <dbReference type="SAM" id="Phobius"/>
    </source>
</evidence>
<evidence type="ECO:0000256" key="5">
    <source>
        <dbReference type="ARBA" id="ARBA00023136"/>
    </source>
</evidence>
<dbReference type="GO" id="GO:0016020">
    <property type="term" value="C:membrane"/>
    <property type="evidence" value="ECO:0007669"/>
    <property type="project" value="UniProtKB-SubCell"/>
</dbReference>
<feature type="transmembrane region" description="Helical" evidence="6">
    <location>
        <begin position="414"/>
        <end position="435"/>
    </location>
</feature>
<keyword evidence="4 6" id="KW-1133">Transmembrane helix</keyword>
<dbReference type="InterPro" id="IPR004752">
    <property type="entry name" value="AmpG_permease/AT-1"/>
</dbReference>
<dbReference type="InterPro" id="IPR036259">
    <property type="entry name" value="MFS_trans_sf"/>
</dbReference>
<dbReference type="RefSeq" id="WP_067338608.1">
    <property type="nucleotide sequence ID" value="NZ_LZNA01000069.1"/>
</dbReference>
<evidence type="ECO:0000256" key="2">
    <source>
        <dbReference type="ARBA" id="ARBA00022448"/>
    </source>
</evidence>
<dbReference type="Proteomes" id="UP000092616">
    <property type="component" value="Unassembled WGS sequence"/>
</dbReference>
<evidence type="ECO:0000256" key="1">
    <source>
        <dbReference type="ARBA" id="ARBA00004141"/>
    </source>
</evidence>
<dbReference type="AlphaFoldDB" id="A0A1B8Q9L9"/>
<keyword evidence="2" id="KW-0813">Transport</keyword>
<dbReference type="PANTHER" id="PTHR12778:SF10">
    <property type="entry name" value="MAJOR FACILITATOR SUPERFAMILY DOMAIN-CONTAINING PROTEIN 3"/>
    <property type="match status" value="1"/>
</dbReference>
<dbReference type="EMBL" id="LZNA01000069">
    <property type="protein sequence ID" value="OBX75819.1"/>
    <property type="molecule type" value="Genomic_DNA"/>
</dbReference>
<feature type="transmembrane region" description="Helical" evidence="6">
    <location>
        <begin position="40"/>
        <end position="60"/>
    </location>
</feature>
<protein>
    <submittedName>
        <fullName evidence="7">MFS transporter</fullName>
    </submittedName>
</protein>
<comment type="caution">
    <text evidence="7">The sequence shown here is derived from an EMBL/GenBank/DDBJ whole genome shotgun (WGS) entry which is preliminary data.</text>
</comment>
<dbReference type="InterPro" id="IPR024371">
    <property type="entry name" value="AcetylCoA_trans_1-like"/>
</dbReference>
<reference evidence="7 8" key="1">
    <citation type="submission" date="2016-06" db="EMBL/GenBank/DDBJ databases">
        <title>Draft genome of Moraxella atlantae CCUG 59586.</title>
        <authorList>
            <person name="Salva-Serra F."/>
            <person name="Engstrom-Jakobsson H."/>
            <person name="Thorell K."/>
            <person name="Gonzales-Siles L."/>
            <person name="Karlsson R."/>
            <person name="Boulund F."/>
            <person name="Engstrand L."/>
            <person name="Kristiansson E."/>
            <person name="Moore E."/>
        </authorList>
    </citation>
    <scope>NUCLEOTIDE SEQUENCE [LARGE SCALE GENOMIC DNA]</scope>
    <source>
        <strain evidence="7 8">CCUG 59586</strain>
    </source>
</reference>
<evidence type="ECO:0000313" key="8">
    <source>
        <dbReference type="Proteomes" id="UP000092616"/>
    </source>
</evidence>
<feature type="transmembrane region" description="Helical" evidence="6">
    <location>
        <begin position="323"/>
        <end position="345"/>
    </location>
</feature>
<keyword evidence="5 6" id="KW-0472">Membrane</keyword>
<dbReference type="Pfam" id="PF13000">
    <property type="entry name" value="Acatn"/>
    <property type="match status" value="1"/>
</dbReference>
<gene>
    <name evidence="7" type="ORF">A9306_01955</name>
</gene>
<feature type="transmembrane region" description="Helical" evidence="6">
    <location>
        <begin position="351"/>
        <end position="375"/>
    </location>
</feature>
<keyword evidence="3 6" id="KW-0812">Transmembrane</keyword>
<sequence length="452" mass="49831">MTAFARLNQRQTLALLLTLYLAQGLPAGFITQALPAILRSYHASLVMIGWSGLVMLPWAIKFLWSPWVDTHYSARIGQARSWILPTQLLAVVLLVVVAFFEPTRLQDNAAVVQLYVVLFGLSLLGATQDVATDGLATRLLKADPNLPSRLTEPDTRHQQSQGNAVQVIGYRVGLIVGGGLLLIWLERIGWRNGFLALAGLVLLNTIPIWRYREAVRAAEVSSNLTKRPTRANFTQLWHALREQYRYFTAHRELRAWLGVLLTFKIADGISSGMVKPMMVDSGVSLADMGLWVTVLGSAASLTGAWVATLALRHIKRDTALLWFNGWQALTTGLYGLAALGFTQGWLQHFGWLYAVNALEHFCAALALIALLTTVMHYARLYHAGSDYTMQVCLLTVLSGVAHFASGYLAHRLGYTAHFGLSMLIGLACLLPIMVWRRVASFDSQVVSSTLGC</sequence>
<dbReference type="Gene3D" id="1.20.1250.20">
    <property type="entry name" value="MFS general substrate transporter like domains"/>
    <property type="match status" value="1"/>
</dbReference>
<dbReference type="CDD" id="cd17485">
    <property type="entry name" value="MFS_MFSD3"/>
    <property type="match status" value="1"/>
</dbReference>
<organism evidence="7 8">
    <name type="scientific">Faucicola atlantae</name>
    <dbReference type="NCBI Taxonomy" id="34059"/>
    <lineage>
        <taxon>Bacteria</taxon>
        <taxon>Pseudomonadati</taxon>
        <taxon>Pseudomonadota</taxon>
        <taxon>Gammaproteobacteria</taxon>
        <taxon>Moraxellales</taxon>
        <taxon>Moraxellaceae</taxon>
        <taxon>Faucicola</taxon>
    </lineage>
</organism>
<evidence type="ECO:0000256" key="4">
    <source>
        <dbReference type="ARBA" id="ARBA00022989"/>
    </source>
</evidence>